<keyword evidence="3" id="KW-1185">Reference proteome</keyword>
<proteinExistence type="predicted"/>
<gene>
    <name evidence="2" type="ORF">B130</name>
</gene>
<feature type="transmembrane region" description="Helical" evidence="1">
    <location>
        <begin position="36"/>
        <end position="61"/>
    </location>
</feature>
<keyword evidence="1" id="KW-0472">Membrane</keyword>
<protein>
    <submittedName>
        <fullName evidence="2">Uncharacterized protein</fullName>
    </submittedName>
</protein>
<name>Q6Q0M1_9VIRU</name>
<evidence type="ECO:0000313" key="3">
    <source>
        <dbReference type="Proteomes" id="UP000002609"/>
    </source>
</evidence>
<dbReference type="KEGG" id="vg:2846009"/>
<evidence type="ECO:0000256" key="1">
    <source>
        <dbReference type="SAM" id="Phobius"/>
    </source>
</evidence>
<accession>Q6Q0M1</accession>
<feature type="transmembrane region" description="Helical" evidence="1">
    <location>
        <begin position="106"/>
        <end position="127"/>
    </location>
</feature>
<dbReference type="GeneID" id="2846009"/>
<reference evidence="2 3" key="1">
    <citation type="journal article" date="2004" name="Proc. Natl. Acad. Sci. U.S.A.">
        <title>The structure of a thermophilic archaeal virus shows a double-stranded DNA viral capsid type that spans all domains of life.</title>
        <authorList>
            <person name="Rice G."/>
            <person name="Tang L."/>
            <person name="Stedman K."/>
            <person name="Roberto F."/>
            <person name="Spuhler J."/>
            <person name="Gillitzer E."/>
            <person name="Johnson J.E."/>
            <person name="Douglas T."/>
            <person name="Young M."/>
        </authorList>
    </citation>
    <scope>NUCLEOTIDE SEQUENCE</scope>
</reference>
<dbReference type="RefSeq" id="YP_024991.1">
    <property type="nucleotide sequence ID" value="NC_005892.1"/>
</dbReference>
<keyword evidence="1" id="KW-1133">Transmembrane helix</keyword>
<organism evidence="2 3">
    <name type="scientific">Sulfolobus turreted icosahedral virus 1</name>
    <dbReference type="NCBI Taxonomy" id="269145"/>
    <lineage>
        <taxon>Viruses</taxon>
        <taxon>Varidnaviria</taxon>
        <taxon>Abadenavirae</taxon>
        <taxon>Produgelaviricota</taxon>
        <taxon>Belvinaviricetes</taxon>
        <taxon>Belfryvirales</taxon>
        <taxon>Turriviridae</taxon>
        <taxon>Alphaturrivirus</taxon>
        <taxon>Alphaturrivirus yellowstonense</taxon>
    </lineage>
</organism>
<evidence type="ECO:0000313" key="2">
    <source>
        <dbReference type="EMBL" id="AAS89070.1"/>
    </source>
</evidence>
<dbReference type="OrthoDB" id="37490at10239"/>
<keyword evidence="1" id="KW-0812">Transmembrane</keyword>
<dbReference type="EMBL" id="AY569307">
    <property type="protein sequence ID" value="AAS89070.1"/>
    <property type="molecule type" value="Genomic_DNA"/>
</dbReference>
<sequence>MALGDALGDIADEIRSYLSDLYGGLRRVYSTTPGKILAIGGAAGLGAGLLGAGIGAGIHGFEIGEYGGNPLNPFEYFSYVPYSPYAPPNEREPPQKFIETTSLGAFFNPLVITIIIILIIVIVFLIATRK</sequence>
<dbReference type="Proteomes" id="UP000002609">
    <property type="component" value="Segment"/>
</dbReference>